<organism evidence="4 5">
    <name type="scientific">Mycobacterium saskatchewanense</name>
    <dbReference type="NCBI Taxonomy" id="220927"/>
    <lineage>
        <taxon>Bacteria</taxon>
        <taxon>Bacillati</taxon>
        <taxon>Actinomycetota</taxon>
        <taxon>Actinomycetes</taxon>
        <taxon>Mycobacteriales</taxon>
        <taxon>Mycobacteriaceae</taxon>
        <taxon>Mycobacterium</taxon>
        <taxon>Mycobacterium simiae complex</taxon>
    </lineage>
</organism>
<dbReference type="Pfam" id="PF02545">
    <property type="entry name" value="Maf"/>
    <property type="match status" value="1"/>
</dbReference>
<comment type="caution">
    <text evidence="4">The sequence shown here is derived from an EMBL/GenBank/DDBJ whole genome shotgun (WGS) entry which is preliminary data.</text>
</comment>
<comment type="catalytic activity">
    <reaction evidence="3">
        <text>a 2'-deoxyribonucleoside 5'-triphosphate + H2O = a 2'-deoxyribonucleoside 5'-phosphate + diphosphate + H(+)</text>
        <dbReference type="Rhea" id="RHEA:44644"/>
        <dbReference type="ChEBI" id="CHEBI:15377"/>
        <dbReference type="ChEBI" id="CHEBI:15378"/>
        <dbReference type="ChEBI" id="CHEBI:33019"/>
        <dbReference type="ChEBI" id="CHEBI:61560"/>
        <dbReference type="ChEBI" id="CHEBI:65317"/>
        <dbReference type="EC" id="3.6.1.9"/>
    </reaction>
</comment>
<feature type="active site" description="Proton acceptor" evidence="3">
    <location>
        <position position="79"/>
    </location>
</feature>
<sequence>MTRLVLASASAGRRAVLRQAGVDPLVRVSGVDEDALTAALGADPSPDAVVAALAEAKAERVAGDLEPPIAADCVVIGCDSMLSIDGRLCGKPGSAEAALDQWRLMGGRSGRLHTGHCLLRMSGGAVTHRWTQSACTTVHFAEPDPAELRAYVAHGEPLQVAGGFTLDGLGGWFVDRIEGDPSNVIGLSLPLLRRMLARSGLSVAALWAATSEADAAHRET</sequence>
<comment type="cofactor">
    <cofactor evidence="1 3">
        <name>a divalent metal cation</name>
        <dbReference type="ChEBI" id="CHEBI:60240"/>
    </cofactor>
</comment>
<dbReference type="GO" id="GO:0009117">
    <property type="term" value="P:nucleotide metabolic process"/>
    <property type="evidence" value="ECO:0007669"/>
    <property type="project" value="UniProtKB-KW"/>
</dbReference>
<dbReference type="Gene3D" id="3.90.950.10">
    <property type="match status" value="1"/>
</dbReference>
<evidence type="ECO:0000256" key="3">
    <source>
        <dbReference type="HAMAP-Rule" id="MF_00528"/>
    </source>
</evidence>
<protein>
    <recommendedName>
        <fullName evidence="3">Nucleoside triphosphate pyrophosphatase</fullName>
        <ecNumber evidence="3">3.6.1.9</ecNumber>
    </recommendedName>
    <alternativeName>
        <fullName evidence="3">Nucleotide pyrophosphatase</fullName>
        <shortName evidence="3">Nucleotide PPase</shortName>
    </alternativeName>
</protein>
<keyword evidence="5" id="KW-1185">Reference proteome</keyword>
<dbReference type="GO" id="GO:0005737">
    <property type="term" value="C:cytoplasm"/>
    <property type="evidence" value="ECO:0007669"/>
    <property type="project" value="UniProtKB-SubCell"/>
</dbReference>
<dbReference type="EMBL" id="LQPR01000029">
    <property type="protein sequence ID" value="ORW71508.1"/>
    <property type="molecule type" value="Genomic_DNA"/>
</dbReference>
<gene>
    <name evidence="4" type="ORF">AWC23_13940</name>
</gene>
<dbReference type="PANTHER" id="PTHR43213:SF5">
    <property type="entry name" value="BIFUNCTIONAL DTTP_UTP PYROPHOSPHATASE_METHYLTRANSFERASE PROTEIN-RELATED"/>
    <property type="match status" value="1"/>
</dbReference>
<dbReference type="PIRSF" id="PIRSF006305">
    <property type="entry name" value="Maf"/>
    <property type="match status" value="1"/>
</dbReference>
<dbReference type="HAMAP" id="MF_00528">
    <property type="entry name" value="Maf"/>
    <property type="match status" value="1"/>
</dbReference>
<comment type="catalytic activity">
    <reaction evidence="3">
        <text>a ribonucleoside 5'-triphosphate + H2O = a ribonucleoside 5'-phosphate + diphosphate + H(+)</text>
        <dbReference type="Rhea" id="RHEA:23996"/>
        <dbReference type="ChEBI" id="CHEBI:15377"/>
        <dbReference type="ChEBI" id="CHEBI:15378"/>
        <dbReference type="ChEBI" id="CHEBI:33019"/>
        <dbReference type="ChEBI" id="CHEBI:58043"/>
        <dbReference type="ChEBI" id="CHEBI:61557"/>
        <dbReference type="EC" id="3.6.1.9"/>
    </reaction>
</comment>
<dbReference type="RefSeq" id="WP_085255946.1">
    <property type="nucleotide sequence ID" value="NZ_AP022573.1"/>
</dbReference>
<dbReference type="EC" id="3.6.1.9" evidence="3"/>
<dbReference type="AlphaFoldDB" id="A0AAJ3NR37"/>
<comment type="function">
    <text evidence="3">Nucleoside triphosphate pyrophosphatase. May have a dual role in cell division arrest and in preventing the incorporation of modified nucleotides into cellular nucleic acids.</text>
</comment>
<dbReference type="PANTHER" id="PTHR43213">
    <property type="entry name" value="BIFUNCTIONAL DTTP/UTP PYROPHOSPHATASE/METHYLTRANSFERASE PROTEIN-RELATED"/>
    <property type="match status" value="1"/>
</dbReference>
<evidence type="ECO:0000313" key="5">
    <source>
        <dbReference type="Proteomes" id="UP000193387"/>
    </source>
</evidence>
<evidence type="ECO:0000256" key="1">
    <source>
        <dbReference type="ARBA" id="ARBA00001968"/>
    </source>
</evidence>
<comment type="caution">
    <text evidence="3">Lacks conserved residue(s) required for the propagation of feature annotation.</text>
</comment>
<comment type="subcellular location">
    <subcellularLocation>
        <location evidence="3">Cytoplasm</location>
    </subcellularLocation>
</comment>
<dbReference type="SUPFAM" id="SSF52972">
    <property type="entry name" value="ITPase-like"/>
    <property type="match status" value="1"/>
</dbReference>
<name>A0AAJ3NR37_9MYCO</name>
<dbReference type="GO" id="GO:0047429">
    <property type="term" value="F:nucleoside triphosphate diphosphatase activity"/>
    <property type="evidence" value="ECO:0007669"/>
    <property type="project" value="UniProtKB-EC"/>
</dbReference>
<reference evidence="4 5" key="1">
    <citation type="submission" date="2016-01" db="EMBL/GenBank/DDBJ databases">
        <title>The new phylogeny of the genus Mycobacterium.</title>
        <authorList>
            <person name="Tarcisio F."/>
            <person name="Conor M."/>
            <person name="Antonella G."/>
            <person name="Elisabetta G."/>
            <person name="Giulia F.S."/>
            <person name="Sara T."/>
            <person name="Anna F."/>
            <person name="Clotilde B."/>
            <person name="Roberto B."/>
            <person name="Veronica D.S."/>
            <person name="Fabio R."/>
            <person name="Monica P."/>
            <person name="Olivier J."/>
            <person name="Enrico T."/>
            <person name="Nicola S."/>
        </authorList>
    </citation>
    <scope>NUCLEOTIDE SEQUENCE [LARGE SCALE GENOMIC DNA]</scope>
    <source>
        <strain evidence="4 5">DSM 44616</strain>
    </source>
</reference>
<proteinExistence type="inferred from homology"/>
<dbReference type="Proteomes" id="UP000193387">
    <property type="component" value="Unassembled WGS sequence"/>
</dbReference>
<comment type="similarity">
    <text evidence="3">Belongs to the Maf family.</text>
</comment>
<keyword evidence="3" id="KW-0963">Cytoplasm</keyword>
<keyword evidence="3" id="KW-0546">Nucleotide metabolism</keyword>
<dbReference type="CDD" id="cd00555">
    <property type="entry name" value="Maf"/>
    <property type="match status" value="1"/>
</dbReference>
<evidence type="ECO:0000256" key="2">
    <source>
        <dbReference type="ARBA" id="ARBA00022801"/>
    </source>
</evidence>
<dbReference type="NCBIfam" id="TIGR00172">
    <property type="entry name" value="maf"/>
    <property type="match status" value="1"/>
</dbReference>
<keyword evidence="2 3" id="KW-0378">Hydrolase</keyword>
<accession>A0AAJ3NR37</accession>
<dbReference type="InterPro" id="IPR029001">
    <property type="entry name" value="ITPase-like_fam"/>
</dbReference>
<evidence type="ECO:0000313" key="4">
    <source>
        <dbReference type="EMBL" id="ORW71508.1"/>
    </source>
</evidence>
<dbReference type="InterPro" id="IPR003697">
    <property type="entry name" value="Maf-like"/>
</dbReference>